<keyword evidence="3" id="KW-1185">Reference proteome</keyword>
<organism evidence="2 3">
    <name type="scientific">Phyllobacterium brassicacearum</name>
    <dbReference type="NCBI Taxonomy" id="314235"/>
    <lineage>
        <taxon>Bacteria</taxon>
        <taxon>Pseudomonadati</taxon>
        <taxon>Pseudomonadota</taxon>
        <taxon>Alphaproteobacteria</taxon>
        <taxon>Hyphomicrobiales</taxon>
        <taxon>Phyllobacteriaceae</taxon>
        <taxon>Phyllobacterium</taxon>
    </lineage>
</organism>
<comment type="caution">
    <text evidence="2">The sequence shown here is derived from an EMBL/GenBank/DDBJ whole genome shotgun (WGS) entry which is preliminary data.</text>
</comment>
<proteinExistence type="predicted"/>
<feature type="transmembrane region" description="Helical" evidence="1">
    <location>
        <begin position="6"/>
        <end position="27"/>
    </location>
</feature>
<evidence type="ECO:0000313" key="3">
    <source>
        <dbReference type="Proteomes" id="UP000241444"/>
    </source>
</evidence>
<name>A0A2P7BV22_9HYPH</name>
<dbReference type="EMBL" id="PGGO01000002">
    <property type="protein sequence ID" value="PSH70311.1"/>
    <property type="molecule type" value="Genomic_DNA"/>
</dbReference>
<reference evidence="3" key="1">
    <citation type="submission" date="2017-11" db="EMBL/GenBank/DDBJ databases">
        <authorList>
            <person name="Kuznetsova I."/>
            <person name="Sazanova A."/>
            <person name="Chirak E."/>
            <person name="Safronova V."/>
            <person name="Willems A."/>
        </authorList>
    </citation>
    <scope>NUCLEOTIDE SEQUENCE [LARGE SCALE GENOMIC DNA]</scope>
    <source>
        <strain evidence="3">STM 196</strain>
    </source>
</reference>
<dbReference type="OrthoDB" id="8117436at2"/>
<protein>
    <submittedName>
        <fullName evidence="2">Uncharacterized protein</fullName>
    </submittedName>
</protein>
<keyword evidence="1" id="KW-0472">Membrane</keyword>
<evidence type="ECO:0000313" key="2">
    <source>
        <dbReference type="EMBL" id="PSH70311.1"/>
    </source>
</evidence>
<accession>A0A2P7BV22</accession>
<keyword evidence="1" id="KW-1133">Transmembrane helix</keyword>
<evidence type="ECO:0000256" key="1">
    <source>
        <dbReference type="SAM" id="Phobius"/>
    </source>
</evidence>
<dbReference type="Proteomes" id="UP000241444">
    <property type="component" value="Unassembled WGS sequence"/>
</dbReference>
<gene>
    <name evidence="2" type="ORF">CU102_04340</name>
</gene>
<dbReference type="AlphaFoldDB" id="A0A2P7BV22"/>
<keyword evidence="1" id="KW-0812">Transmembrane</keyword>
<feature type="transmembrane region" description="Helical" evidence="1">
    <location>
        <begin position="84"/>
        <end position="105"/>
    </location>
</feature>
<feature type="transmembrane region" description="Helical" evidence="1">
    <location>
        <begin position="34"/>
        <end position="53"/>
    </location>
</feature>
<dbReference type="RefSeq" id="WP_133624582.1">
    <property type="nucleotide sequence ID" value="NZ_PGGO01000002.1"/>
</dbReference>
<sequence length="106" mass="10630">MFTAGSIIPIIIEMVCGAAGGMAVAHWARGLRLVLPRSALTGIIGGLALTWLAGRTPGVSRFVGHVERAADATVQAVGGYTPEILVGIGIAGLLGGVLLMVIAGLV</sequence>